<evidence type="ECO:0000313" key="1">
    <source>
        <dbReference type="EMBL" id="KRT59637.1"/>
    </source>
</evidence>
<reference evidence="1 2" key="1">
    <citation type="submission" date="2015-11" db="EMBL/GenBank/DDBJ databases">
        <title>The genome of Candidatus Endoriftia persephone in Ridgeia piscesae and population structure of the North Eastern Pacific vestimentiferan symbionts.</title>
        <authorList>
            <person name="Perez M."/>
            <person name="Juniper K.S."/>
        </authorList>
    </citation>
    <scope>NUCLEOTIDE SEQUENCE [LARGE SCALE GENOMIC DNA]</scope>
    <source>
        <strain evidence="1">Ind10</strain>
    </source>
</reference>
<dbReference type="AlphaFoldDB" id="A0A0T5ZAU4"/>
<comment type="caution">
    <text evidence="1">The sequence shown here is derived from an EMBL/GenBank/DDBJ whole genome shotgun (WGS) entry which is preliminary data.</text>
</comment>
<sequence>MLIKRRKNTLAIALLGSLPMAA</sequence>
<proteinExistence type="predicted"/>
<organism evidence="1 2">
    <name type="scientific">endosymbiont of Ridgeia piscesae</name>
    <dbReference type="NCBI Taxonomy" id="54398"/>
    <lineage>
        <taxon>Bacteria</taxon>
        <taxon>Pseudomonadati</taxon>
        <taxon>Pseudomonadota</taxon>
        <taxon>Gammaproteobacteria</taxon>
        <taxon>sulfur-oxidizing symbionts</taxon>
    </lineage>
</organism>
<dbReference type="EMBL" id="LMXI01000110">
    <property type="protein sequence ID" value="KRT59637.1"/>
    <property type="molecule type" value="Genomic_DNA"/>
</dbReference>
<accession>A0A0T5ZAU4</accession>
<protein>
    <submittedName>
        <fullName evidence="1">Uncharacterized protein</fullName>
    </submittedName>
</protein>
<feature type="non-terminal residue" evidence="1">
    <location>
        <position position="22"/>
    </location>
</feature>
<gene>
    <name evidence="1" type="ORF">Ga0076813_15845</name>
</gene>
<name>A0A0T5ZAU4_9GAMM</name>
<dbReference type="Proteomes" id="UP000051276">
    <property type="component" value="Unassembled WGS sequence"/>
</dbReference>
<evidence type="ECO:0000313" key="2">
    <source>
        <dbReference type="Proteomes" id="UP000051276"/>
    </source>
</evidence>